<feature type="transmembrane region" description="Helical" evidence="1">
    <location>
        <begin position="20"/>
        <end position="40"/>
    </location>
</feature>
<keyword evidence="1" id="KW-0812">Transmembrane</keyword>
<keyword evidence="1" id="KW-1133">Transmembrane helix</keyword>
<evidence type="ECO:0000313" key="2">
    <source>
        <dbReference type="EMBL" id="RCL43819.1"/>
    </source>
</evidence>
<name>A0A368C2K5_9GAMM</name>
<accession>A0A368C2K5</accession>
<sequence length="41" mass="4770">RKKADLEKDLRQISLSKVIILFVLINSVFIFIIITITKILL</sequence>
<feature type="non-terminal residue" evidence="2">
    <location>
        <position position="1"/>
    </location>
</feature>
<dbReference type="Proteomes" id="UP000252915">
    <property type="component" value="Unassembled WGS sequence"/>
</dbReference>
<dbReference type="AlphaFoldDB" id="A0A368C2K5"/>
<reference evidence="2 3" key="1">
    <citation type="journal article" date="2018" name="Microbiome">
        <title>Fine metagenomic profile of the Mediterranean stratified and mixed water columns revealed by assembly and recruitment.</title>
        <authorList>
            <person name="Haro-Moreno J.M."/>
            <person name="Lopez-Perez M."/>
            <person name="De La Torre J.R."/>
            <person name="Picazo A."/>
            <person name="Camacho A."/>
            <person name="Rodriguez-Valera F."/>
        </authorList>
    </citation>
    <scope>NUCLEOTIDE SEQUENCE [LARGE SCALE GENOMIC DNA]</scope>
    <source>
        <strain evidence="2">MED-G78</strain>
    </source>
</reference>
<keyword evidence="1" id="KW-0472">Membrane</keyword>
<proteinExistence type="predicted"/>
<dbReference type="EMBL" id="QOPI01000021">
    <property type="protein sequence ID" value="RCL43819.1"/>
    <property type="molecule type" value="Genomic_DNA"/>
</dbReference>
<comment type="caution">
    <text evidence="2">The sequence shown here is derived from an EMBL/GenBank/DDBJ whole genome shotgun (WGS) entry which is preliminary data.</text>
</comment>
<protein>
    <submittedName>
        <fullName evidence="2">DUF2970 domain-containing protein</fullName>
    </submittedName>
</protein>
<gene>
    <name evidence="2" type="ORF">DBW92_03725</name>
</gene>
<evidence type="ECO:0000313" key="3">
    <source>
        <dbReference type="Proteomes" id="UP000252915"/>
    </source>
</evidence>
<evidence type="ECO:0000256" key="1">
    <source>
        <dbReference type="SAM" id="Phobius"/>
    </source>
</evidence>
<organism evidence="2 3">
    <name type="scientific">SAR86 cluster bacterium</name>
    <dbReference type="NCBI Taxonomy" id="2030880"/>
    <lineage>
        <taxon>Bacteria</taxon>
        <taxon>Pseudomonadati</taxon>
        <taxon>Pseudomonadota</taxon>
        <taxon>Gammaproteobacteria</taxon>
        <taxon>SAR86 cluster</taxon>
    </lineage>
</organism>